<dbReference type="Proteomes" id="UP000838878">
    <property type="component" value="Chromosome 7"/>
</dbReference>
<evidence type="ECO:0000313" key="1">
    <source>
        <dbReference type="EMBL" id="CAH0728408.1"/>
    </source>
</evidence>
<feature type="non-terminal residue" evidence="1">
    <location>
        <position position="77"/>
    </location>
</feature>
<name>A0A8J9VRV4_9NEOP</name>
<dbReference type="AlphaFoldDB" id="A0A8J9VRV4"/>
<dbReference type="OrthoDB" id="10315821at2759"/>
<protein>
    <submittedName>
        <fullName evidence="1">Uncharacterized protein</fullName>
    </submittedName>
</protein>
<proteinExistence type="predicted"/>
<evidence type="ECO:0000313" key="2">
    <source>
        <dbReference type="Proteomes" id="UP000838878"/>
    </source>
</evidence>
<reference evidence="1" key="1">
    <citation type="submission" date="2021-12" db="EMBL/GenBank/DDBJ databases">
        <authorList>
            <person name="Martin H S."/>
        </authorList>
    </citation>
    <scope>NUCLEOTIDE SEQUENCE</scope>
</reference>
<sequence length="77" mass="8706">MRRFDGQGRGRAILPRTAASASLLRALFLENNSMRVYAQYTRVNPPRRPAPTKVTRNMCKVAIVRRDGIMPVSTMCI</sequence>
<gene>
    <name evidence="1" type="ORF">BINO364_LOCUS13627</name>
</gene>
<dbReference type="EMBL" id="OV170227">
    <property type="protein sequence ID" value="CAH0728408.1"/>
    <property type="molecule type" value="Genomic_DNA"/>
</dbReference>
<organism evidence="1 2">
    <name type="scientific">Brenthis ino</name>
    <name type="common">lesser marbled fritillary</name>
    <dbReference type="NCBI Taxonomy" id="405034"/>
    <lineage>
        <taxon>Eukaryota</taxon>
        <taxon>Metazoa</taxon>
        <taxon>Ecdysozoa</taxon>
        <taxon>Arthropoda</taxon>
        <taxon>Hexapoda</taxon>
        <taxon>Insecta</taxon>
        <taxon>Pterygota</taxon>
        <taxon>Neoptera</taxon>
        <taxon>Endopterygota</taxon>
        <taxon>Lepidoptera</taxon>
        <taxon>Glossata</taxon>
        <taxon>Ditrysia</taxon>
        <taxon>Papilionoidea</taxon>
        <taxon>Nymphalidae</taxon>
        <taxon>Heliconiinae</taxon>
        <taxon>Argynnini</taxon>
        <taxon>Brenthis</taxon>
    </lineage>
</organism>
<accession>A0A8J9VRV4</accession>
<keyword evidence="2" id="KW-1185">Reference proteome</keyword>